<dbReference type="InterPro" id="IPR011010">
    <property type="entry name" value="DNA_brk_join_enz"/>
</dbReference>
<comment type="caution">
    <text evidence="5">The sequence shown here is derived from an EMBL/GenBank/DDBJ whole genome shotgun (WGS) entry which is preliminary data.</text>
</comment>
<evidence type="ECO:0000259" key="4">
    <source>
        <dbReference type="Pfam" id="PF17293"/>
    </source>
</evidence>
<evidence type="ECO:0000256" key="1">
    <source>
        <dbReference type="ARBA" id="ARBA00023125"/>
    </source>
</evidence>
<dbReference type="CDD" id="cd01185">
    <property type="entry name" value="INTN1_C_like"/>
    <property type="match status" value="1"/>
</dbReference>
<dbReference type="AlphaFoldDB" id="A0A3E4WGB7"/>
<dbReference type="RefSeq" id="WP_117747659.1">
    <property type="nucleotide sequence ID" value="NZ_CATXHJ010000023.1"/>
</dbReference>
<gene>
    <name evidence="5" type="ORF">DXC17_06005</name>
</gene>
<dbReference type="GO" id="GO:0006310">
    <property type="term" value="P:DNA recombination"/>
    <property type="evidence" value="ECO:0007669"/>
    <property type="project" value="UniProtKB-KW"/>
</dbReference>
<organism evidence="5 6">
    <name type="scientific">Phocaeicola plebeius</name>
    <dbReference type="NCBI Taxonomy" id="310297"/>
    <lineage>
        <taxon>Bacteria</taxon>
        <taxon>Pseudomonadati</taxon>
        <taxon>Bacteroidota</taxon>
        <taxon>Bacteroidia</taxon>
        <taxon>Bacteroidales</taxon>
        <taxon>Bacteroidaceae</taxon>
        <taxon>Phocaeicola</taxon>
    </lineage>
</organism>
<dbReference type="EMBL" id="QSTF01000010">
    <property type="protein sequence ID" value="RGM41184.1"/>
    <property type="molecule type" value="Genomic_DNA"/>
</dbReference>
<proteinExistence type="predicted"/>
<dbReference type="Proteomes" id="UP000260780">
    <property type="component" value="Unassembled WGS sequence"/>
</dbReference>
<dbReference type="InterPro" id="IPR025269">
    <property type="entry name" value="SAM-like_dom"/>
</dbReference>
<name>A0A3E4WGB7_9BACT</name>
<keyword evidence="2" id="KW-0233">DNA recombination</keyword>
<dbReference type="Gene3D" id="1.10.443.10">
    <property type="entry name" value="Intergrase catalytic core"/>
    <property type="match status" value="1"/>
</dbReference>
<keyword evidence="1" id="KW-0238">DNA-binding</keyword>
<dbReference type="GO" id="GO:0015074">
    <property type="term" value="P:DNA integration"/>
    <property type="evidence" value="ECO:0007669"/>
    <property type="project" value="InterPro"/>
</dbReference>
<sequence>MKGNTLNVMFFILKNKLLKNGEAPVVLRVTINGQRDEIRIQRSIPVELWDNAKMRSKGRGRSSAELNMYIETLRDRIYVIHRNSVYDGERLTPKKILDILYAREGRHQVLKAMKECIDGWAASPGDLHPATLARYNRCHGLVETVIRDVYNKEDVAFSELDRKFITAFERYLKETCGLAWNTAAKYLECFRKVLKVAQQKGWMEHGKFLEELGQLCVKEKTSPSFLDWDELKTVMETDMPSGRLKRVKDVFVFCALTGLSYQRVSTLCPSHLFRDDEGTLWICRTRAEGGEAGDNYISRVPLLKPAMVLLEKYRGWNPMNPEGPCFPVPSVQKMNEYLKEVSVLCRISKRLTTQMARNTFAATVTLANRIPKEHVGEMLGYSSDYMLRHYMQALERNSQKA</sequence>
<evidence type="ECO:0000256" key="2">
    <source>
        <dbReference type="ARBA" id="ARBA00023172"/>
    </source>
</evidence>
<accession>A0A3E4WGB7</accession>
<dbReference type="InterPro" id="IPR035386">
    <property type="entry name" value="Arm-DNA-bind_5"/>
</dbReference>
<feature type="domain" description="Phage integrase SAM-like" evidence="3">
    <location>
        <begin position="129"/>
        <end position="207"/>
    </location>
</feature>
<dbReference type="Pfam" id="PF13102">
    <property type="entry name" value="Phage_int_SAM_5"/>
    <property type="match status" value="1"/>
</dbReference>
<feature type="domain" description="Arm DNA-binding" evidence="4">
    <location>
        <begin position="11"/>
        <end position="96"/>
    </location>
</feature>
<dbReference type="Pfam" id="PF17293">
    <property type="entry name" value="Arm-DNA-bind_5"/>
    <property type="match status" value="1"/>
</dbReference>
<dbReference type="InterPro" id="IPR013762">
    <property type="entry name" value="Integrase-like_cat_sf"/>
</dbReference>
<dbReference type="GO" id="GO:0003677">
    <property type="term" value="F:DNA binding"/>
    <property type="evidence" value="ECO:0007669"/>
    <property type="project" value="UniProtKB-KW"/>
</dbReference>
<evidence type="ECO:0000313" key="5">
    <source>
        <dbReference type="EMBL" id="RGM41184.1"/>
    </source>
</evidence>
<dbReference type="InterPro" id="IPR010998">
    <property type="entry name" value="Integrase_recombinase_N"/>
</dbReference>
<dbReference type="Gene3D" id="1.10.150.130">
    <property type="match status" value="1"/>
</dbReference>
<dbReference type="SUPFAM" id="SSF56349">
    <property type="entry name" value="DNA breaking-rejoining enzymes"/>
    <property type="match status" value="1"/>
</dbReference>
<evidence type="ECO:0000259" key="3">
    <source>
        <dbReference type="Pfam" id="PF13102"/>
    </source>
</evidence>
<evidence type="ECO:0000313" key="6">
    <source>
        <dbReference type="Proteomes" id="UP000260780"/>
    </source>
</evidence>
<protein>
    <submittedName>
        <fullName evidence="5">Site-specific integrase</fullName>
    </submittedName>
</protein>
<reference evidence="5 6" key="1">
    <citation type="submission" date="2018-08" db="EMBL/GenBank/DDBJ databases">
        <title>A genome reference for cultivated species of the human gut microbiota.</title>
        <authorList>
            <person name="Zou Y."/>
            <person name="Xue W."/>
            <person name="Luo G."/>
        </authorList>
    </citation>
    <scope>NUCLEOTIDE SEQUENCE [LARGE SCALE GENOMIC DNA]</scope>
    <source>
        <strain evidence="5 6">OM08-14</strain>
    </source>
</reference>